<dbReference type="AlphaFoldDB" id="A0A180G5P0"/>
<dbReference type="GO" id="GO:0035556">
    <property type="term" value="P:intracellular signal transduction"/>
    <property type="evidence" value="ECO:0007669"/>
    <property type="project" value="InterPro"/>
</dbReference>
<feature type="domain" description="DEP" evidence="1">
    <location>
        <begin position="44"/>
        <end position="142"/>
    </location>
</feature>
<dbReference type="EnsemblFungi" id="PTTG_09051-t43_1">
    <property type="protein sequence ID" value="PTTG_09051-t43_1-p1"/>
    <property type="gene ID" value="PTTG_09051"/>
</dbReference>
<evidence type="ECO:0000313" key="4">
    <source>
        <dbReference type="Proteomes" id="UP000005240"/>
    </source>
</evidence>
<reference evidence="3 4" key="3">
    <citation type="journal article" date="2017" name="G3 (Bethesda)">
        <title>Comparative analysis highlights variable genome content of wheat rusts and divergence of the mating loci.</title>
        <authorList>
            <person name="Cuomo C.A."/>
            <person name="Bakkeren G."/>
            <person name="Khalil H.B."/>
            <person name="Panwar V."/>
            <person name="Joly D."/>
            <person name="Linning R."/>
            <person name="Sakthikumar S."/>
            <person name="Song X."/>
            <person name="Adiconis X."/>
            <person name="Fan L."/>
            <person name="Goldberg J.M."/>
            <person name="Levin J.Z."/>
            <person name="Young S."/>
            <person name="Zeng Q."/>
            <person name="Anikster Y."/>
            <person name="Bruce M."/>
            <person name="Wang M."/>
            <person name="Yin C."/>
            <person name="McCallum B."/>
            <person name="Szabo L.J."/>
            <person name="Hulbert S."/>
            <person name="Chen X."/>
            <person name="Fellers J.P."/>
        </authorList>
    </citation>
    <scope>NUCLEOTIDE SEQUENCE</scope>
    <source>
        <strain evidence="3">isolate 1-1 / race 1 (BBBD)</strain>
        <strain evidence="4">Isolate 1-1 / race 1 (BBBD)</strain>
    </source>
</reference>
<dbReference type="InterPro" id="IPR000591">
    <property type="entry name" value="DEP_dom"/>
</dbReference>
<keyword evidence="4" id="KW-1185">Reference proteome</keyword>
<reference evidence="3" key="4">
    <citation type="submission" date="2025-05" db="UniProtKB">
        <authorList>
            <consortium name="EnsemblFungi"/>
        </authorList>
    </citation>
    <scope>IDENTIFICATION</scope>
    <source>
        <strain evidence="3">isolate 1-1 / race 1 (BBBD)</strain>
    </source>
</reference>
<name>A0A180G5P0_PUCT1</name>
<dbReference type="OrthoDB" id="196547at2759"/>
<dbReference type="VEuPathDB" id="FungiDB:PTTG_09051"/>
<dbReference type="EMBL" id="ADAS02000240">
    <property type="protein sequence ID" value="OAV87956.1"/>
    <property type="molecule type" value="Genomic_DNA"/>
</dbReference>
<evidence type="ECO:0000313" key="3">
    <source>
        <dbReference type="EnsemblFungi" id="PTTG_09051-t43_1-p1"/>
    </source>
</evidence>
<feature type="non-terminal residue" evidence="2">
    <location>
        <position position="185"/>
    </location>
</feature>
<organism evidence="2">
    <name type="scientific">Puccinia triticina (isolate 1-1 / race 1 (BBBD))</name>
    <name type="common">Brown leaf rust fungus</name>
    <dbReference type="NCBI Taxonomy" id="630390"/>
    <lineage>
        <taxon>Eukaryota</taxon>
        <taxon>Fungi</taxon>
        <taxon>Dikarya</taxon>
        <taxon>Basidiomycota</taxon>
        <taxon>Pucciniomycotina</taxon>
        <taxon>Pucciniomycetes</taxon>
        <taxon>Pucciniales</taxon>
        <taxon>Pucciniaceae</taxon>
        <taxon>Puccinia</taxon>
    </lineage>
</organism>
<gene>
    <name evidence="2" type="ORF">PTTG_09051</name>
</gene>
<reference evidence="2" key="2">
    <citation type="submission" date="2016-05" db="EMBL/GenBank/DDBJ databases">
        <title>Comparative analysis highlights variable genome content of wheat rusts and divergence of the mating loci.</title>
        <authorList>
            <person name="Cuomo C.A."/>
            <person name="Bakkeren G."/>
            <person name="Szabo L."/>
            <person name="Khalil H."/>
            <person name="Joly D."/>
            <person name="Goldberg J."/>
            <person name="Young S."/>
            <person name="Zeng Q."/>
            <person name="Fellers J."/>
        </authorList>
    </citation>
    <scope>NUCLEOTIDE SEQUENCE [LARGE SCALE GENOMIC DNA]</scope>
    <source>
        <strain evidence="2">1-1 BBBD Race 1</strain>
    </source>
</reference>
<dbReference type="Proteomes" id="UP000005240">
    <property type="component" value="Unassembled WGS sequence"/>
</dbReference>
<dbReference type="Pfam" id="PF25889">
    <property type="entry name" value="WHD_Fungal_DR"/>
    <property type="match status" value="1"/>
</dbReference>
<dbReference type="InterPro" id="IPR036388">
    <property type="entry name" value="WH-like_DNA-bd_sf"/>
</dbReference>
<proteinExistence type="predicted"/>
<reference evidence="2" key="1">
    <citation type="submission" date="2009-11" db="EMBL/GenBank/DDBJ databases">
        <authorList>
            <consortium name="The Broad Institute Genome Sequencing Platform"/>
            <person name="Ward D."/>
            <person name="Feldgarden M."/>
            <person name="Earl A."/>
            <person name="Young S.K."/>
            <person name="Zeng Q."/>
            <person name="Koehrsen M."/>
            <person name="Alvarado L."/>
            <person name="Berlin A."/>
            <person name="Bochicchio J."/>
            <person name="Borenstein D."/>
            <person name="Chapman S.B."/>
            <person name="Chen Z."/>
            <person name="Engels R."/>
            <person name="Freedman E."/>
            <person name="Gellesch M."/>
            <person name="Goldberg J."/>
            <person name="Griggs A."/>
            <person name="Gujja S."/>
            <person name="Heilman E."/>
            <person name="Heiman D."/>
            <person name="Hepburn T."/>
            <person name="Howarth C."/>
            <person name="Jen D."/>
            <person name="Larson L."/>
            <person name="Lewis B."/>
            <person name="Mehta T."/>
            <person name="Park D."/>
            <person name="Pearson M."/>
            <person name="Roberts A."/>
            <person name="Saif S."/>
            <person name="Shea T."/>
            <person name="Shenoy N."/>
            <person name="Sisk P."/>
            <person name="Stolte C."/>
            <person name="Sykes S."/>
            <person name="Thomson T."/>
            <person name="Walk T."/>
            <person name="White J."/>
            <person name="Yandava C."/>
            <person name="Izard J."/>
            <person name="Baranova O.V."/>
            <person name="Blanton J.M."/>
            <person name="Tanner A.C."/>
            <person name="Dewhirst F.E."/>
            <person name="Haas B."/>
            <person name="Nusbaum C."/>
            <person name="Birren B."/>
        </authorList>
    </citation>
    <scope>NUCLEOTIDE SEQUENCE [LARGE SCALE GENOMIC DNA]</scope>
    <source>
        <strain evidence="2">1-1 BBBD Race 1</strain>
    </source>
</reference>
<evidence type="ECO:0000259" key="1">
    <source>
        <dbReference type="SMART" id="SM00049"/>
    </source>
</evidence>
<dbReference type="InterPro" id="IPR058855">
    <property type="entry name" value="RGS1/SST2-like_Fungal-DR"/>
</dbReference>
<dbReference type="SMART" id="SM00049">
    <property type="entry name" value="DEP"/>
    <property type="match status" value="1"/>
</dbReference>
<protein>
    <submittedName>
        <fullName evidence="3">DEP domain-containing protein</fullName>
    </submittedName>
</protein>
<sequence length="185" mass="20504">MLETPQCRHPATQMAHLRSLPRLAPFQTALTPHLQDTHDLFSTLVASLQLSTNTRFFRSYPNSFTTEDAAANLSSLRFSQSNRSTDPNDPSRIVTTATTTFSMNRDIAKGICQHFIDARLIENAAEPLNPTFKERGIYQITPKLPASRLLGKQSRSGFQSRELCATKVKALLGQSEGLAPECNPT</sequence>
<evidence type="ECO:0000313" key="2">
    <source>
        <dbReference type="EMBL" id="OAV87956.1"/>
    </source>
</evidence>
<accession>A0A180G5P0</accession>
<dbReference type="Gene3D" id="1.10.10.10">
    <property type="entry name" value="Winged helix-like DNA-binding domain superfamily/Winged helix DNA-binding domain"/>
    <property type="match status" value="1"/>
</dbReference>